<dbReference type="PANTHER" id="PTHR47566:SF1">
    <property type="entry name" value="PROTEIN NUD1"/>
    <property type="match status" value="1"/>
</dbReference>
<feature type="region of interest" description="Disordered" evidence="3">
    <location>
        <begin position="1051"/>
        <end position="1114"/>
    </location>
</feature>
<proteinExistence type="predicted"/>
<dbReference type="InParanoid" id="A0A067M5P6"/>
<feature type="compositionally biased region" description="Acidic residues" evidence="3">
    <location>
        <begin position="882"/>
        <end position="894"/>
    </location>
</feature>
<dbReference type="SMART" id="SM00365">
    <property type="entry name" value="LRR_SD22"/>
    <property type="match status" value="5"/>
</dbReference>
<reference evidence="5" key="1">
    <citation type="journal article" date="2014" name="Proc. Natl. Acad. Sci. U.S.A.">
        <title>Extensive sampling of basidiomycete genomes demonstrates inadequacy of the white-rot/brown-rot paradigm for wood decay fungi.</title>
        <authorList>
            <person name="Riley R."/>
            <person name="Salamov A.A."/>
            <person name="Brown D.W."/>
            <person name="Nagy L.G."/>
            <person name="Floudas D."/>
            <person name="Held B.W."/>
            <person name="Levasseur A."/>
            <person name="Lombard V."/>
            <person name="Morin E."/>
            <person name="Otillar R."/>
            <person name="Lindquist E.A."/>
            <person name="Sun H."/>
            <person name="LaButti K.M."/>
            <person name="Schmutz J."/>
            <person name="Jabbour D."/>
            <person name="Luo H."/>
            <person name="Baker S.E."/>
            <person name="Pisabarro A.G."/>
            <person name="Walton J.D."/>
            <person name="Blanchette R.A."/>
            <person name="Henrissat B."/>
            <person name="Martin F."/>
            <person name="Cullen D."/>
            <person name="Hibbett D.S."/>
            <person name="Grigoriev I.V."/>
        </authorList>
    </citation>
    <scope>NUCLEOTIDE SEQUENCE [LARGE SCALE GENOMIC DNA]</scope>
    <source>
        <strain evidence="5">FD-172 SS1</strain>
    </source>
</reference>
<dbReference type="SUPFAM" id="SSF52058">
    <property type="entry name" value="L domain-like"/>
    <property type="match status" value="2"/>
</dbReference>
<sequence length="1612" mass="172541">MAQPAWLTGDLEEEWVELDQSQPNSPTPSSVRDSQSHNSFRPQSVSNSLHSPNAPTQFAGERDAEPDSPKAGTFLIREDVPAVPVHIPKTPGKKRGARSAGIKDFFSPLALETMFEPPSPPRADPSASGSRVIRPSGLRQVLTADESGASISMSDRNSVRGGLDSEHGGIDRVGKNTRGEFQVQEGEGAEEGDRPDEILATDIPNLAIFDGRAPSDSYQFTFRPPPVPASPPPSTTTRPLLPPGTDPRLRLFQFQYDTYTRDHLSALVDSIAAVDIDSPSGPPSRSRSVETGFGLGLSVGPGGEQVWRSTKRIRLSPEDESFDFNTGGGGRGGQRDEGEGDEEEGEGGEGEERAGIASPGMLEVPPPSRAASGRDYLGEARCLMENIKQSRSLSFSSQSEPSLETHAVDGGTINERQRRVVSALHSGFPSPPDASSTPVATGPFSGVRGPASSMAWRQQAAGIMSQLKADRRLFSWGTERSSANGGDASSRADPDPEQGISPLAQIPESAVHQEQETPKKTAATGVSAPAREWEARLKSASKDMGPSPRKLLRRISAADEVDREILEEGLSMGSSVADSSPSKGESNDREKGKGREEEGEGSAMIPQPRYLQYIPPPPEPHRLPGNSSLAPAAALAPSIRVAPPSPAPPPLGAGHSASVSAPAPTSASVAVSSSGSRVSSPRPLAGPANGQMQADLSRFVSSSTVPGSPLTRASTVASYTKHEPSPLAPPLQLPAHLMPAAHPHPNAVAGLTAGIGMGAGGGVGVGAPHGVRLIAPQDVGEIERAGRMVFDKVEMRWKRIALGREGDITSSSEDPFKDFESLVEGDSEEIEHPDQGQDAQDGDGDGGEEEGREERGGEEGGFDRGDEGGEEDMDLEKRDSVDEGESDHEREDEEVERRSTAKASAPRFAVPDSPEPPSRVAPYTPRANHTGPSTHRRATPFPARSALKSSQTPSLADSTAPANGTFRGTGRHKAHRRSVSFSDGRLSGPIRGLEGASLSMGAEDSVETADAETVEDGDEEEDGGDGVGDVSMATSVRTGRILGMLEGLEDSGYEGAANDHQGRHPSDGAPPRPDSQLSQTAVSTESSLRPPSQFRRSVVRSSTPTGGAETTTNTNKTFLTECSFGVAHDRLVTLITDVQPYVPYWEDLTSMDLSGKGIDSVARLKEFLPKLDRLDVNSNQLAWLSGVPGTVRTLSAASNQLTALTAYTHLINLEFLDISNNDIDSVHQLACLRHLRELRAEKNAITSVEGLTQLDGLVKVCLKGNRIQEVDFARNAWTRLESLDLSHNGLRSITGISTLTALVVLNLDNNQLEHFAAESPMPKMRILRLSMNRLTRLNAAPFTNLRTLYADNNALGEVLKAERMTKLENLSLRNQTGKGLKLAIRDVRDVKRLYLSGNPLEVNFLQEPCYNMIYLELAACRLSTLPANFSTLVPNMRVLNLNYNFLTDVRPLEGLVRLKKMTIIGSRLKGTKTLLRALQKMPDMEMLDFRMNPCTLGWYLPLLVKDASGALQPSESAPVGAEGGEGGESGAEGGEKRERGRGGEATWQDLDAKFRRDLPDESYIGRLAYRGLVMCACPRIRTLDGVVVGKPEREKAEKLLRGIASAGSTSGH</sequence>
<feature type="region of interest" description="Disordered" evidence="3">
    <location>
        <begin position="224"/>
        <end position="246"/>
    </location>
</feature>
<feature type="compositionally biased region" description="Polar residues" evidence="3">
    <location>
        <begin position="1075"/>
        <end position="1090"/>
    </location>
</feature>
<dbReference type="InterPro" id="IPR001611">
    <property type="entry name" value="Leu-rich_rpt"/>
</dbReference>
<feature type="compositionally biased region" description="Polar residues" evidence="3">
    <location>
        <begin position="690"/>
        <end position="718"/>
    </location>
</feature>
<feature type="compositionally biased region" description="Polar residues" evidence="3">
    <location>
        <begin position="572"/>
        <end position="584"/>
    </location>
</feature>
<evidence type="ECO:0000313" key="5">
    <source>
        <dbReference type="Proteomes" id="UP000027195"/>
    </source>
</evidence>
<feature type="compositionally biased region" description="Pro residues" evidence="3">
    <location>
        <begin position="224"/>
        <end position="245"/>
    </location>
</feature>
<dbReference type="InterPro" id="IPR032675">
    <property type="entry name" value="LRR_dom_sf"/>
</dbReference>
<feature type="compositionally biased region" description="Basic and acidic residues" evidence="3">
    <location>
        <begin position="1533"/>
        <end position="1542"/>
    </location>
</feature>
<feature type="compositionally biased region" description="Acidic residues" evidence="3">
    <location>
        <begin position="840"/>
        <end position="851"/>
    </location>
</feature>
<keyword evidence="1" id="KW-0433">Leucine-rich repeat</keyword>
<dbReference type="InterPro" id="IPR052574">
    <property type="entry name" value="CDIRP"/>
</dbReference>
<organism evidence="4 5">
    <name type="scientific">Botryobasidium botryosum (strain FD-172 SS1)</name>
    <dbReference type="NCBI Taxonomy" id="930990"/>
    <lineage>
        <taxon>Eukaryota</taxon>
        <taxon>Fungi</taxon>
        <taxon>Dikarya</taxon>
        <taxon>Basidiomycota</taxon>
        <taxon>Agaricomycotina</taxon>
        <taxon>Agaricomycetes</taxon>
        <taxon>Cantharellales</taxon>
        <taxon>Botryobasidiaceae</taxon>
        <taxon>Botryobasidium</taxon>
    </lineage>
</organism>
<feature type="compositionally biased region" description="Gly residues" evidence="3">
    <location>
        <begin position="1521"/>
        <end position="1532"/>
    </location>
</feature>
<feature type="compositionally biased region" description="Basic and acidic residues" evidence="3">
    <location>
        <begin position="163"/>
        <end position="178"/>
    </location>
</feature>
<feature type="region of interest" description="Disordered" evidence="3">
    <location>
        <begin position="475"/>
        <end position="739"/>
    </location>
</feature>
<feature type="compositionally biased region" description="Basic residues" evidence="3">
    <location>
        <begin position="969"/>
        <end position="978"/>
    </location>
</feature>
<dbReference type="SMART" id="SM00369">
    <property type="entry name" value="LRR_TYP"/>
    <property type="match status" value="5"/>
</dbReference>
<dbReference type="STRING" id="930990.A0A067M5P6"/>
<dbReference type="EMBL" id="KL198061">
    <property type="protein sequence ID" value="KDQ11108.1"/>
    <property type="molecule type" value="Genomic_DNA"/>
</dbReference>
<feature type="compositionally biased region" description="Acidic residues" evidence="3">
    <location>
        <begin position="1004"/>
        <end position="1024"/>
    </location>
</feature>
<evidence type="ECO:0000256" key="2">
    <source>
        <dbReference type="ARBA" id="ARBA00022737"/>
    </source>
</evidence>
<dbReference type="HOGENOM" id="CLU_002805_1_0_1"/>
<dbReference type="Pfam" id="PF12799">
    <property type="entry name" value="LRR_4"/>
    <property type="match status" value="1"/>
</dbReference>
<evidence type="ECO:0008006" key="6">
    <source>
        <dbReference type="Google" id="ProtNLM"/>
    </source>
</evidence>
<name>A0A067M5P6_BOTB1</name>
<dbReference type="PANTHER" id="PTHR47566">
    <property type="match status" value="1"/>
</dbReference>
<feature type="region of interest" description="Disordered" evidence="3">
    <location>
        <begin position="277"/>
        <end position="373"/>
    </location>
</feature>
<feature type="region of interest" description="Disordered" evidence="3">
    <location>
        <begin position="392"/>
        <end position="451"/>
    </location>
</feature>
<dbReference type="PROSITE" id="PS51450">
    <property type="entry name" value="LRR"/>
    <property type="match status" value="3"/>
</dbReference>
<feature type="compositionally biased region" description="Basic and acidic residues" evidence="3">
    <location>
        <begin position="531"/>
        <end position="541"/>
    </location>
</feature>
<feature type="compositionally biased region" description="Basic and acidic residues" evidence="3">
    <location>
        <begin position="852"/>
        <end position="867"/>
    </location>
</feature>
<feature type="region of interest" description="Disordered" evidence="3">
    <location>
        <begin position="824"/>
        <end position="1031"/>
    </location>
</feature>
<feature type="compositionally biased region" description="Low complexity" evidence="3">
    <location>
        <begin position="652"/>
        <end position="683"/>
    </location>
</feature>
<feature type="compositionally biased region" description="Polar residues" evidence="3">
    <location>
        <begin position="947"/>
        <end position="962"/>
    </location>
</feature>
<dbReference type="GO" id="GO:0031028">
    <property type="term" value="P:septation initiation signaling"/>
    <property type="evidence" value="ECO:0007669"/>
    <property type="project" value="TreeGrafter"/>
</dbReference>
<feature type="region of interest" description="Disordered" evidence="3">
    <location>
        <begin position="1513"/>
        <end position="1545"/>
    </location>
</feature>
<feature type="compositionally biased region" description="Polar residues" evidence="3">
    <location>
        <begin position="19"/>
        <end position="56"/>
    </location>
</feature>
<protein>
    <recommendedName>
        <fullName evidence="6">Septation initiation network scaffold protein cdc11</fullName>
    </recommendedName>
</protein>
<feature type="compositionally biased region" description="Gly residues" evidence="3">
    <location>
        <begin position="293"/>
        <end position="303"/>
    </location>
</feature>
<dbReference type="OrthoDB" id="7451790at2759"/>
<dbReference type="GO" id="GO:1902412">
    <property type="term" value="P:regulation of mitotic cytokinesis"/>
    <property type="evidence" value="ECO:0007669"/>
    <property type="project" value="TreeGrafter"/>
</dbReference>
<dbReference type="InterPro" id="IPR003591">
    <property type="entry name" value="Leu-rich_rpt_typical-subtyp"/>
</dbReference>
<evidence type="ECO:0000256" key="1">
    <source>
        <dbReference type="ARBA" id="ARBA00022614"/>
    </source>
</evidence>
<keyword evidence="2" id="KW-0677">Repeat</keyword>
<dbReference type="InterPro" id="IPR025875">
    <property type="entry name" value="Leu-rich_rpt_4"/>
</dbReference>
<feature type="compositionally biased region" description="Basic and acidic residues" evidence="3">
    <location>
        <begin position="585"/>
        <end position="596"/>
    </location>
</feature>
<feature type="region of interest" description="Disordered" evidence="3">
    <location>
        <begin position="17"/>
        <end position="197"/>
    </location>
</feature>
<feature type="compositionally biased region" description="Low complexity" evidence="3">
    <location>
        <begin position="1103"/>
        <end position="1114"/>
    </location>
</feature>
<accession>A0A067M5P6</accession>
<dbReference type="GO" id="GO:0035591">
    <property type="term" value="F:signaling adaptor activity"/>
    <property type="evidence" value="ECO:0007669"/>
    <property type="project" value="TreeGrafter"/>
</dbReference>
<evidence type="ECO:0000313" key="4">
    <source>
        <dbReference type="EMBL" id="KDQ11108.1"/>
    </source>
</evidence>
<evidence type="ECO:0000256" key="3">
    <source>
        <dbReference type="SAM" id="MobiDB-lite"/>
    </source>
</evidence>
<dbReference type="Gene3D" id="3.80.10.10">
    <property type="entry name" value="Ribonuclease Inhibitor"/>
    <property type="match status" value="2"/>
</dbReference>
<dbReference type="Proteomes" id="UP000027195">
    <property type="component" value="Unassembled WGS sequence"/>
</dbReference>
<feature type="compositionally biased region" description="Low complexity" evidence="3">
    <location>
        <begin position="392"/>
        <end position="402"/>
    </location>
</feature>
<gene>
    <name evidence="4" type="ORF">BOTBODRAFT_35643</name>
</gene>
<feature type="compositionally biased region" description="Low complexity" evidence="3">
    <location>
        <begin position="627"/>
        <end position="642"/>
    </location>
</feature>
<keyword evidence="5" id="KW-1185">Reference proteome</keyword>
<feature type="compositionally biased region" description="Acidic residues" evidence="3">
    <location>
        <begin position="338"/>
        <end position="349"/>
    </location>
</feature>
<dbReference type="GO" id="GO:0061499">
    <property type="term" value="C:outer plaque of mitotic spindle pole body"/>
    <property type="evidence" value="ECO:0007669"/>
    <property type="project" value="TreeGrafter"/>
</dbReference>